<keyword evidence="4" id="KW-1185">Reference proteome</keyword>
<evidence type="ECO:0000259" key="2">
    <source>
        <dbReference type="Pfam" id="PF07593"/>
    </source>
</evidence>
<dbReference type="InterPro" id="IPR028994">
    <property type="entry name" value="Integrin_alpha_N"/>
</dbReference>
<dbReference type="Pfam" id="PF13517">
    <property type="entry name" value="FG-GAP_3"/>
    <property type="match status" value="1"/>
</dbReference>
<protein>
    <recommendedName>
        <fullName evidence="2">ASPIC/UnbV domain-containing protein</fullName>
    </recommendedName>
</protein>
<name>A0A6B0TTJ7_9RHOB</name>
<dbReference type="Gene3D" id="2.130.10.130">
    <property type="entry name" value="Integrin alpha, N-terminal"/>
    <property type="match status" value="1"/>
</dbReference>
<comment type="caution">
    <text evidence="3">The sequence shown here is derived from an EMBL/GenBank/DDBJ whole genome shotgun (WGS) entry which is preliminary data.</text>
</comment>
<dbReference type="EMBL" id="WUWG01000001">
    <property type="protein sequence ID" value="MXU64562.1"/>
    <property type="molecule type" value="Genomic_DNA"/>
</dbReference>
<accession>A0A6B0TTJ7</accession>
<evidence type="ECO:0000313" key="3">
    <source>
        <dbReference type="EMBL" id="MXU64562.1"/>
    </source>
</evidence>
<dbReference type="Proteomes" id="UP000436016">
    <property type="component" value="Unassembled WGS sequence"/>
</dbReference>
<sequence>MLSLALCATLSTPGSANEDTAGTLYAVPHYVDATGVAGLSHSYSGSTDYVVGGGAAAFDCDDDGRADLALAGAEEPLALYRNASAPGRPAFTRLDRALRRPVTGATGVYPLDMDSDGKLDLFVLRFGQNMILHGLGNCRFTDATSAFGLPDRADWTTAFAAHWFGDDRMPTLFIGNYVPRDRPLQKSGNCEENYLLRPSGPDAATYGAPEPLGPGACTLSALFVDWSGTGRFDLRLANDREYYDRGLSEQLWTVEGGTARAFGKAEGWDDVSLWGMGIAADDLTGDGRPEMLVTSMADNRLEALTSPDSGQPKFENIARDLNSTAQRPYAGPDARPSTAWHTAFGDANNDGYSDLFIVKGNVDEMPKMANFDPDNLLLGGPDGFVEAGFEAGIAVDTKGRGGLFEDLTGNGALDILTVNRNQPVRFFANRTALGNWIAIDPRQTGTNPFAVSARVEVETALGPRSRTRLVGGGHAGGSLLPLHIGLGDARSARLRIRWPDGTFGDWVELEAGQVHRIDKRAAPDGAKQAVSQ</sequence>
<dbReference type="PANTHER" id="PTHR16026">
    <property type="entry name" value="CARTILAGE ACIDIC PROTEIN 1"/>
    <property type="match status" value="1"/>
</dbReference>
<organism evidence="3 4">
    <name type="scientific">Oceanomicrobium pacificus</name>
    <dbReference type="NCBI Taxonomy" id="2692916"/>
    <lineage>
        <taxon>Bacteria</taxon>
        <taxon>Pseudomonadati</taxon>
        <taxon>Pseudomonadota</taxon>
        <taxon>Alphaproteobacteria</taxon>
        <taxon>Rhodobacterales</taxon>
        <taxon>Paracoccaceae</taxon>
        <taxon>Oceanomicrobium</taxon>
    </lineage>
</organism>
<dbReference type="PANTHER" id="PTHR16026:SF0">
    <property type="entry name" value="CARTILAGE ACIDIC PROTEIN 1"/>
    <property type="match status" value="1"/>
</dbReference>
<reference evidence="3 4" key="1">
    <citation type="submission" date="2019-12" db="EMBL/GenBank/DDBJ databases">
        <title>Strain KN286 was isolated from seawater, which was collected from Caroline Seamount in the tropical western Pacific.</title>
        <authorList>
            <person name="Wang Q."/>
        </authorList>
    </citation>
    <scope>NUCLEOTIDE SEQUENCE [LARGE SCALE GENOMIC DNA]</scope>
    <source>
        <strain evidence="3 4">KN286</strain>
    </source>
</reference>
<dbReference type="SUPFAM" id="SSF69318">
    <property type="entry name" value="Integrin alpha N-terminal domain"/>
    <property type="match status" value="1"/>
</dbReference>
<dbReference type="InterPro" id="IPR013517">
    <property type="entry name" value="FG-GAP"/>
</dbReference>
<dbReference type="InterPro" id="IPR027039">
    <property type="entry name" value="Crtac1"/>
</dbReference>
<feature type="domain" description="ASPIC/UnbV" evidence="2">
    <location>
        <begin position="450"/>
        <end position="515"/>
    </location>
</feature>
<keyword evidence="1" id="KW-0732">Signal</keyword>
<evidence type="ECO:0000313" key="4">
    <source>
        <dbReference type="Proteomes" id="UP000436016"/>
    </source>
</evidence>
<evidence type="ECO:0000256" key="1">
    <source>
        <dbReference type="ARBA" id="ARBA00022729"/>
    </source>
</evidence>
<dbReference type="Pfam" id="PF07593">
    <property type="entry name" value="UnbV_ASPIC"/>
    <property type="match status" value="1"/>
</dbReference>
<proteinExistence type="predicted"/>
<dbReference type="AlphaFoldDB" id="A0A6B0TTJ7"/>
<gene>
    <name evidence="3" type="ORF">GSH16_03815</name>
</gene>
<dbReference type="InterPro" id="IPR011519">
    <property type="entry name" value="UnbV_ASPIC"/>
</dbReference>